<gene>
    <name evidence="2" type="ordered locus">FP2314</name>
</gene>
<evidence type="ECO:0000256" key="1">
    <source>
        <dbReference type="SAM" id="Phobius"/>
    </source>
</evidence>
<keyword evidence="3" id="KW-1185">Reference proteome</keyword>
<sequence>MKLKLNHKLKSGALQFTIFISVLIALLLSGLLLYAYTFGYFKEQSKATIENIQLSDTGINYLLKQSEISSDTISLDLLKKENQTIQVHVSPWGIFEKAFVKTQHRKKIFTKTAFIGTLFDAEESPTLYLQETYNPLTLVGNTKIKGKVFLPSQGVKPGYIAGQSYYGSQLIYGKIEKSGVNLPKLNKGNLEQLLVYIKSYKPANQTDFISLESNKKVLNSFKQKTKNIYSPEPITLENVEVSGNIIIKSETLIRIKKTALLKEVLLIAPIIEIEEGTSGTFQAIASKKINVGKDCKLYYPSALVLCEDNKDLNATPENRTDNQIFIDANTQINGCVCYFQTKTFTSDFNTQIVTEEKSRIKGQVYCEGSFELKGTVSGSVYTRQFIANQAGSVFVNHIYNGIIENTTISKLFGGILLENQPKTIVKWLY</sequence>
<dbReference type="HOGENOM" id="CLU_052483_0_0_10"/>
<protein>
    <submittedName>
        <fullName evidence="2">Uncharacterized protein</fullName>
    </submittedName>
</protein>
<dbReference type="OrthoDB" id="1004942at2"/>
<dbReference type="EnsemblBacteria" id="CAL44369">
    <property type="protein sequence ID" value="CAL44369"/>
    <property type="gene ID" value="FP2314"/>
</dbReference>
<keyword evidence="1" id="KW-1133">Transmembrane helix</keyword>
<name>A6H1Z5_FLAPJ</name>
<dbReference type="eggNOG" id="ENOG502ZB72">
    <property type="taxonomic scope" value="Bacteria"/>
</dbReference>
<dbReference type="KEGG" id="fps:FP2314"/>
<proteinExistence type="predicted"/>
<dbReference type="EMBL" id="AM398681">
    <property type="protein sequence ID" value="CAL44369.1"/>
    <property type="molecule type" value="Genomic_DNA"/>
</dbReference>
<dbReference type="GeneID" id="66553420"/>
<keyword evidence="1" id="KW-0472">Membrane</keyword>
<dbReference type="PATRIC" id="fig|402612.5.peg.2366"/>
<dbReference type="STRING" id="402612.FP2314"/>
<feature type="transmembrane region" description="Helical" evidence="1">
    <location>
        <begin position="12"/>
        <end position="36"/>
    </location>
</feature>
<organism evidence="2 3">
    <name type="scientific">Flavobacterium psychrophilum (strain ATCC 49511 / DSM 21280 / CIP 103535 / JIP02/86)</name>
    <dbReference type="NCBI Taxonomy" id="402612"/>
    <lineage>
        <taxon>Bacteria</taxon>
        <taxon>Pseudomonadati</taxon>
        <taxon>Bacteroidota</taxon>
        <taxon>Flavobacteriia</taxon>
        <taxon>Flavobacteriales</taxon>
        <taxon>Flavobacteriaceae</taxon>
        <taxon>Flavobacterium</taxon>
    </lineage>
</organism>
<reference evidence="2 3" key="1">
    <citation type="journal article" date="2007" name="Nat. Biotechnol.">
        <title>Complete genome sequence of the fish pathogen Flavobacterium psychrophilum.</title>
        <authorList>
            <person name="Duchaud E."/>
            <person name="Boussaha M."/>
            <person name="Loux V."/>
            <person name="Bernardet J.F."/>
            <person name="Michel C."/>
            <person name="Kerouault B."/>
            <person name="Mondot S."/>
            <person name="Nicolas P."/>
            <person name="Bossy R."/>
            <person name="Caron C."/>
            <person name="Bessieres P."/>
            <person name="Gibrat J.F."/>
            <person name="Claverol S."/>
            <person name="Dumetz F."/>
            <person name="Le Henaff M."/>
            <person name="Benmansour A."/>
        </authorList>
    </citation>
    <scope>NUCLEOTIDE SEQUENCE [LARGE SCALE GENOMIC DNA]</scope>
    <source>
        <strain evidence="3">ATCC 49511 / DSM 21280 / CIP 103535 / JIP02/86</strain>
    </source>
</reference>
<dbReference type="Proteomes" id="UP000006394">
    <property type="component" value="Chromosome"/>
</dbReference>
<accession>A6H1Z5</accession>
<evidence type="ECO:0000313" key="3">
    <source>
        <dbReference type="Proteomes" id="UP000006394"/>
    </source>
</evidence>
<evidence type="ECO:0000313" key="2">
    <source>
        <dbReference type="EMBL" id="CAL44369.1"/>
    </source>
</evidence>
<keyword evidence="1" id="KW-0812">Transmembrane</keyword>
<dbReference type="RefSeq" id="WP_011964403.1">
    <property type="nucleotide sequence ID" value="NC_009613.3"/>
</dbReference>
<dbReference type="AlphaFoldDB" id="A6H1Z5"/>